<dbReference type="GO" id="GO:0061343">
    <property type="term" value="P:cell adhesion involved in heart morphogenesis"/>
    <property type="evidence" value="ECO:0007669"/>
    <property type="project" value="TreeGrafter"/>
</dbReference>
<organism evidence="1 2">
    <name type="scientific">Limosa lapponica baueri</name>
    <dbReference type="NCBI Taxonomy" id="1758121"/>
    <lineage>
        <taxon>Eukaryota</taxon>
        <taxon>Metazoa</taxon>
        <taxon>Chordata</taxon>
        <taxon>Craniata</taxon>
        <taxon>Vertebrata</taxon>
        <taxon>Euteleostomi</taxon>
        <taxon>Archelosauria</taxon>
        <taxon>Archosauria</taxon>
        <taxon>Dinosauria</taxon>
        <taxon>Saurischia</taxon>
        <taxon>Theropoda</taxon>
        <taxon>Coelurosauria</taxon>
        <taxon>Aves</taxon>
        <taxon>Neognathae</taxon>
        <taxon>Neoaves</taxon>
        <taxon>Charadriiformes</taxon>
        <taxon>Scolopacidae</taxon>
        <taxon>Limosa</taxon>
    </lineage>
</organism>
<accession>A0A2I0UGE2</accession>
<reference evidence="2" key="2">
    <citation type="submission" date="2017-12" db="EMBL/GenBank/DDBJ databases">
        <title>Genome sequence of the Bar-tailed Godwit (Limosa lapponica baueri).</title>
        <authorList>
            <person name="Lima N.C.B."/>
            <person name="Parody-Merino A.M."/>
            <person name="Battley P.F."/>
            <person name="Fidler A.E."/>
            <person name="Prosdocimi F."/>
        </authorList>
    </citation>
    <scope>NUCLEOTIDE SEQUENCE [LARGE SCALE GENOMIC DNA]</scope>
</reference>
<evidence type="ECO:0000313" key="2">
    <source>
        <dbReference type="Proteomes" id="UP000233556"/>
    </source>
</evidence>
<sequence length="154" mass="17636">MEDTTAATKLQPHCHYETWWEESYHWSAAIDGYRQCRRDRLPDQGEPIDKAFLLQLQEASHLQALILLGNFKHFDIYRKSSTASCRQLRRLLECTEPNFLSHIIDNRNRGEVVLDLMVTNTSELVGDVKIGGSLGCSDHVLLEFSPEGCWSGKE</sequence>
<dbReference type="EMBL" id="KZ505778">
    <property type="protein sequence ID" value="PKU45116.1"/>
    <property type="molecule type" value="Genomic_DNA"/>
</dbReference>
<protein>
    <submittedName>
        <fullName evidence="1">Tbc1 domain family member 4-like</fullName>
    </submittedName>
</protein>
<dbReference type="OrthoDB" id="9401454at2759"/>
<dbReference type="Proteomes" id="UP000233556">
    <property type="component" value="Unassembled WGS sequence"/>
</dbReference>
<gene>
    <name evidence="1" type="ORF">llap_4567</name>
</gene>
<dbReference type="GO" id="GO:0031012">
    <property type="term" value="C:extracellular matrix"/>
    <property type="evidence" value="ECO:0007669"/>
    <property type="project" value="TreeGrafter"/>
</dbReference>
<proteinExistence type="predicted"/>
<name>A0A2I0UGE2_LIMLA</name>
<dbReference type="GO" id="GO:0007508">
    <property type="term" value="P:larval heart development"/>
    <property type="evidence" value="ECO:0007669"/>
    <property type="project" value="TreeGrafter"/>
</dbReference>
<keyword evidence="2" id="KW-1185">Reference proteome</keyword>
<reference evidence="2" key="1">
    <citation type="submission" date="2017-11" db="EMBL/GenBank/DDBJ databases">
        <authorList>
            <person name="Lima N.C."/>
            <person name="Parody-Merino A.M."/>
            <person name="Battley P.F."/>
            <person name="Fidler A.E."/>
            <person name="Prosdocimi F."/>
        </authorList>
    </citation>
    <scope>NUCLEOTIDE SEQUENCE [LARGE SCALE GENOMIC DNA]</scope>
</reference>
<evidence type="ECO:0000313" key="1">
    <source>
        <dbReference type="EMBL" id="PKU45116.1"/>
    </source>
</evidence>
<dbReference type="PANTHER" id="PTHR33395:SF22">
    <property type="entry name" value="REVERSE TRANSCRIPTASE DOMAIN-CONTAINING PROTEIN"/>
    <property type="match status" value="1"/>
</dbReference>
<dbReference type="AlphaFoldDB" id="A0A2I0UGE2"/>
<dbReference type="PANTHER" id="PTHR33395">
    <property type="entry name" value="TRANSCRIPTASE, PUTATIVE-RELATED-RELATED"/>
    <property type="match status" value="1"/>
</dbReference>